<evidence type="ECO:0000256" key="1">
    <source>
        <dbReference type="SAM" id="MobiDB-lite"/>
    </source>
</evidence>
<accession>A0ABU3QD57</accession>
<dbReference type="Proteomes" id="UP001250181">
    <property type="component" value="Unassembled WGS sequence"/>
</dbReference>
<evidence type="ECO:0000313" key="3">
    <source>
        <dbReference type="Proteomes" id="UP001250181"/>
    </source>
</evidence>
<dbReference type="RefSeq" id="WP_315875706.1">
    <property type="nucleotide sequence ID" value="NZ_JAWCTQ010000001.1"/>
</dbReference>
<proteinExistence type="predicted"/>
<dbReference type="EMBL" id="JAWCTQ010000001">
    <property type="protein sequence ID" value="MDT9680715.1"/>
    <property type="molecule type" value="Genomic_DNA"/>
</dbReference>
<feature type="compositionally biased region" description="Basic residues" evidence="1">
    <location>
        <begin position="14"/>
        <end position="25"/>
    </location>
</feature>
<organism evidence="2 3">
    <name type="scientific">Streptomyces tamarix</name>
    <dbReference type="NCBI Taxonomy" id="3078565"/>
    <lineage>
        <taxon>Bacteria</taxon>
        <taxon>Bacillati</taxon>
        <taxon>Actinomycetota</taxon>
        <taxon>Actinomycetes</taxon>
        <taxon>Kitasatosporales</taxon>
        <taxon>Streptomycetaceae</taxon>
        <taxon>Streptomyces</taxon>
    </lineage>
</organism>
<name>A0ABU3QD57_9ACTN</name>
<evidence type="ECO:0000313" key="2">
    <source>
        <dbReference type="EMBL" id="MDT9680715.1"/>
    </source>
</evidence>
<sequence length="107" mass="11181">MEVVARGARPPDRRARRAGRGRRSPGGRASSRGRRDLPLTLPTGGLTANVGSATVYVGIPALRADLRTDDARTEPAVGARIPYYALLPAGRARAAYAATAAPTSWAS</sequence>
<reference evidence="2 3" key="1">
    <citation type="submission" date="2023-09" db="EMBL/GenBank/DDBJ databases">
        <title>Streptomyces sp. nov.: A antagonism against Alternaria gaisen Producing Streptochlin, Isolated from Tamarix root soil.</title>
        <authorList>
            <person name="Chen Y."/>
        </authorList>
    </citation>
    <scope>NUCLEOTIDE SEQUENCE [LARGE SCALE GENOMIC DNA]</scope>
    <source>
        <strain evidence="2 3">TRM76323</strain>
    </source>
</reference>
<comment type="caution">
    <text evidence="2">The sequence shown here is derived from an EMBL/GenBank/DDBJ whole genome shotgun (WGS) entry which is preliminary data.</text>
</comment>
<keyword evidence="3" id="KW-1185">Reference proteome</keyword>
<feature type="region of interest" description="Disordered" evidence="1">
    <location>
        <begin position="1"/>
        <end position="43"/>
    </location>
</feature>
<gene>
    <name evidence="2" type="ORF">RND61_01220</name>
</gene>
<protein>
    <submittedName>
        <fullName evidence="2">Uncharacterized protein</fullName>
    </submittedName>
</protein>